<evidence type="ECO:0000313" key="5">
    <source>
        <dbReference type="Proteomes" id="UP000758168"/>
    </source>
</evidence>
<keyword evidence="1" id="KW-0732">Signal</keyword>
<dbReference type="Pfam" id="PF00149">
    <property type="entry name" value="Metallophos"/>
    <property type="match status" value="1"/>
</dbReference>
<evidence type="ECO:0008006" key="6">
    <source>
        <dbReference type="Google" id="ProtNLM"/>
    </source>
</evidence>
<dbReference type="PANTHER" id="PTHR43143">
    <property type="entry name" value="METALLOPHOSPHOESTERASE, CALCINEURIN SUPERFAMILY"/>
    <property type="match status" value="1"/>
</dbReference>
<dbReference type="Proteomes" id="UP000758168">
    <property type="component" value="Unassembled WGS sequence"/>
</dbReference>
<dbReference type="Pfam" id="PF18885">
    <property type="entry name" value="DUF5648"/>
    <property type="match status" value="1"/>
</dbReference>
<feature type="signal peptide" evidence="1">
    <location>
        <begin position="1"/>
        <end position="19"/>
    </location>
</feature>
<feature type="chain" id="PRO_5046275399" description="Calcineurin-like phosphoesterase" evidence="1">
    <location>
        <begin position="20"/>
        <end position="489"/>
    </location>
</feature>
<accession>A0ABS4Z5U0</accession>
<evidence type="ECO:0000256" key="1">
    <source>
        <dbReference type="SAM" id="SignalP"/>
    </source>
</evidence>
<protein>
    <recommendedName>
        <fullName evidence="6">Calcineurin-like phosphoesterase</fullName>
    </recommendedName>
</protein>
<keyword evidence="5" id="KW-1185">Reference proteome</keyword>
<dbReference type="SUPFAM" id="SSF56300">
    <property type="entry name" value="Metallo-dependent phosphatases"/>
    <property type="match status" value="1"/>
</dbReference>
<dbReference type="Gene3D" id="3.60.21.10">
    <property type="match status" value="1"/>
</dbReference>
<sequence>MSRPPRPLLPLLVALGAVAALVAAPGARPAAAAISCSDLSTPVLHRVKPASGTGLLTTSTNEAARAGSAYGFTDDRGAAFRAAATARPGLVGLHRLYSARSDDFLYSADAADVRAAEEQGYVDQGVRFHVSATASACLTPVERWTRGGRHQMVTSPASTTALAAAGWRSEGVAFWARPVAVPATGSAGLVSRPIATTTGTTFSFAAVPDTQMEVISAGDTRLTNRSSWVLQQKKMSFLLQTGDLVNWDTPGHEQWAHAKRGLAPLEKAGLPYTFAVGNHDTMATGVGGSARDATRSNALLRDTETLNSYFDAADFRGVGGVFERGKVDNVFTMYTAGGLRWMVLTLEFCPRASVVAWAKKVVASHPDYNVIISTHYYLTKSGGIGTTNAGYGDTSPEYVWKNLVRPYPNVKFVFSGHTGKARKARVDTGAKGNKVYSFLTTMHDRDTNPTRVVTIDTKARTLKTSVYAPATKKTWSAYTETLKGLTFVK</sequence>
<dbReference type="InterPro" id="IPR043708">
    <property type="entry name" value="DUF5648"/>
</dbReference>
<dbReference type="RefSeq" id="WP_210054101.1">
    <property type="nucleotide sequence ID" value="NZ_BAAAMH010000012.1"/>
</dbReference>
<gene>
    <name evidence="4" type="ORF">JOF54_001331</name>
</gene>
<evidence type="ECO:0000259" key="3">
    <source>
        <dbReference type="Pfam" id="PF18885"/>
    </source>
</evidence>
<evidence type="ECO:0000313" key="4">
    <source>
        <dbReference type="EMBL" id="MBP2416409.1"/>
    </source>
</evidence>
<proteinExistence type="predicted"/>
<dbReference type="PANTHER" id="PTHR43143:SF5">
    <property type="entry name" value="SECRETED PROTEIN"/>
    <property type="match status" value="1"/>
</dbReference>
<dbReference type="InterPro" id="IPR051918">
    <property type="entry name" value="STPP_CPPED1"/>
</dbReference>
<evidence type="ECO:0000259" key="2">
    <source>
        <dbReference type="Pfam" id="PF00149"/>
    </source>
</evidence>
<reference evidence="4 5" key="1">
    <citation type="submission" date="2021-03" db="EMBL/GenBank/DDBJ databases">
        <title>Sequencing the genomes of 1000 actinobacteria strains.</title>
        <authorList>
            <person name="Klenk H.-P."/>
        </authorList>
    </citation>
    <scope>NUCLEOTIDE SEQUENCE [LARGE SCALE GENOMIC DNA]</scope>
    <source>
        <strain evidence="4 5">DSM 12936</strain>
    </source>
</reference>
<dbReference type="InterPro" id="IPR004843">
    <property type="entry name" value="Calcineurin-like_PHP"/>
</dbReference>
<dbReference type="InterPro" id="IPR029052">
    <property type="entry name" value="Metallo-depent_PP-like"/>
</dbReference>
<feature type="domain" description="Calcineurin-like phosphoesterase" evidence="2">
    <location>
        <begin position="229"/>
        <end position="418"/>
    </location>
</feature>
<comment type="caution">
    <text evidence="4">The sequence shown here is derived from an EMBL/GenBank/DDBJ whole genome shotgun (WGS) entry which is preliminary data.</text>
</comment>
<organism evidence="4 5">
    <name type="scientific">Microlunatus capsulatus</name>
    <dbReference type="NCBI Taxonomy" id="99117"/>
    <lineage>
        <taxon>Bacteria</taxon>
        <taxon>Bacillati</taxon>
        <taxon>Actinomycetota</taxon>
        <taxon>Actinomycetes</taxon>
        <taxon>Propionibacteriales</taxon>
        <taxon>Propionibacteriaceae</taxon>
        <taxon>Microlunatus</taxon>
    </lineage>
</organism>
<feature type="domain" description="DUF5648" evidence="3">
    <location>
        <begin position="43"/>
        <end position="176"/>
    </location>
</feature>
<dbReference type="EMBL" id="JAGIOB010000001">
    <property type="protein sequence ID" value="MBP2416409.1"/>
    <property type="molecule type" value="Genomic_DNA"/>
</dbReference>
<name>A0ABS4Z5U0_9ACTN</name>